<dbReference type="GO" id="GO:0005765">
    <property type="term" value="C:lysosomal membrane"/>
    <property type="evidence" value="ECO:0007669"/>
    <property type="project" value="UniProtKB-SubCell"/>
</dbReference>
<evidence type="ECO:0000256" key="6">
    <source>
        <dbReference type="ARBA" id="ARBA00047662"/>
    </source>
</evidence>
<dbReference type="Proteomes" id="UP001347796">
    <property type="component" value="Unassembled WGS sequence"/>
</dbReference>
<keyword evidence="8" id="KW-1133">Transmembrane helix</keyword>
<evidence type="ECO:0000256" key="3">
    <source>
        <dbReference type="ARBA" id="ARBA00037797"/>
    </source>
</evidence>
<protein>
    <recommendedName>
        <fullName evidence="2">acylglycerol lipase</fullName>
        <ecNumber evidence="2">3.1.1.23</ecNumber>
    </recommendedName>
</protein>
<evidence type="ECO:0000256" key="8">
    <source>
        <dbReference type="SAM" id="Phobius"/>
    </source>
</evidence>
<feature type="transmembrane region" description="Helical" evidence="8">
    <location>
        <begin position="6"/>
        <end position="29"/>
    </location>
</feature>
<keyword evidence="8" id="KW-0472">Membrane</keyword>
<feature type="domain" description="AB hydrolase-1" evidence="9">
    <location>
        <begin position="72"/>
        <end position="316"/>
    </location>
</feature>
<dbReference type="SUPFAM" id="SSF53474">
    <property type="entry name" value="alpha/beta-Hydrolases"/>
    <property type="match status" value="1"/>
</dbReference>
<accession>A0AAN8JIZ1</accession>
<dbReference type="GO" id="GO:0031966">
    <property type="term" value="C:mitochondrial membrane"/>
    <property type="evidence" value="ECO:0007669"/>
    <property type="project" value="UniProtKB-SubCell"/>
</dbReference>
<keyword evidence="8" id="KW-0812">Transmembrane</keyword>
<name>A0AAN8JIZ1_PATCE</name>
<evidence type="ECO:0000256" key="2">
    <source>
        <dbReference type="ARBA" id="ARBA00013254"/>
    </source>
</evidence>
<evidence type="ECO:0000256" key="7">
    <source>
        <dbReference type="ARBA" id="ARBA00049568"/>
    </source>
</evidence>
<dbReference type="PRINTS" id="PR00111">
    <property type="entry name" value="ABHYDROLASE"/>
</dbReference>
<keyword evidence="11" id="KW-1185">Reference proteome</keyword>
<comment type="caution">
    <text evidence="10">The sequence shown here is derived from an EMBL/GenBank/DDBJ whole genome shotgun (WGS) entry which is preliminary data.</text>
</comment>
<comment type="catalytic activity">
    <reaction evidence="6">
        <text>1-dodecanoylglycerol + H2O = dodecanoate + glycerol + H(+)</text>
        <dbReference type="Rhea" id="RHEA:44316"/>
        <dbReference type="ChEBI" id="CHEBI:15377"/>
        <dbReference type="ChEBI" id="CHEBI:15378"/>
        <dbReference type="ChEBI" id="CHEBI:17754"/>
        <dbReference type="ChEBI" id="CHEBI:18262"/>
        <dbReference type="ChEBI" id="CHEBI:75539"/>
    </reaction>
</comment>
<comment type="catalytic activity">
    <reaction evidence="1">
        <text>Hydrolyzes glycerol monoesters of long-chain fatty acids.</text>
        <dbReference type="EC" id="3.1.1.23"/>
    </reaction>
</comment>
<dbReference type="GO" id="GO:0031902">
    <property type="term" value="C:late endosome membrane"/>
    <property type="evidence" value="ECO:0007669"/>
    <property type="project" value="UniProtKB-SubCell"/>
</dbReference>
<dbReference type="Pfam" id="PF00561">
    <property type="entry name" value="Abhydrolase_1"/>
    <property type="match status" value="1"/>
</dbReference>
<evidence type="ECO:0000259" key="9">
    <source>
        <dbReference type="Pfam" id="PF00561"/>
    </source>
</evidence>
<evidence type="ECO:0000256" key="4">
    <source>
        <dbReference type="ARBA" id="ARBA00037874"/>
    </source>
</evidence>
<proteinExistence type="predicted"/>
<evidence type="ECO:0000313" key="11">
    <source>
        <dbReference type="Proteomes" id="UP001347796"/>
    </source>
</evidence>
<dbReference type="EC" id="3.1.1.23" evidence="2"/>
<comment type="function">
    <text evidence="7">Lipase that preferentially hydrolysis medium-chain saturated monoacylglycerols including 2-arachidonoylglycerol. Through 2-arachidonoylglycerol degradation may regulate endocannabinoid signaling pathways. Also has a lysophosphatidyl lipase activity with a preference for lysophosphatidylglycerol among other lysophospholipids. Also able to degrade bis(monoacylglycero)phosphate (BMP) and constitutes the major enzyme for BMP catabolism. BMP, also known as lysobisphosphatidic acid, is enriched in late endosomes and lysosomes and plays a key role in the formation of intraluminal vesicles and in lipid sorting.</text>
</comment>
<gene>
    <name evidence="10" type="ORF">SNE40_014842</name>
</gene>
<dbReference type="GO" id="GO:0047372">
    <property type="term" value="F:monoacylglycerol lipase activity"/>
    <property type="evidence" value="ECO:0007669"/>
    <property type="project" value="UniProtKB-EC"/>
</dbReference>
<dbReference type="PANTHER" id="PTHR43798:SF5">
    <property type="entry name" value="MONOACYLGLYCEROL LIPASE ABHD6"/>
    <property type="match status" value="1"/>
</dbReference>
<dbReference type="Gene3D" id="3.40.50.1820">
    <property type="entry name" value="alpha/beta hydrolase"/>
    <property type="match status" value="1"/>
</dbReference>
<dbReference type="EMBL" id="JAZGQO010000010">
    <property type="protein sequence ID" value="KAK6176586.1"/>
    <property type="molecule type" value="Genomic_DNA"/>
</dbReference>
<evidence type="ECO:0000256" key="1">
    <source>
        <dbReference type="ARBA" id="ARBA00001613"/>
    </source>
</evidence>
<dbReference type="GO" id="GO:0046464">
    <property type="term" value="P:acylglycerol catabolic process"/>
    <property type="evidence" value="ECO:0007669"/>
    <property type="project" value="TreeGrafter"/>
</dbReference>
<comment type="subcellular location">
    <subcellularLocation>
        <location evidence="3">Late endosome membrane</location>
        <topology evidence="3">Single-pass type II membrane protein</topology>
    </subcellularLocation>
    <subcellularLocation>
        <location evidence="4">Lysosome membrane</location>
        <topology evidence="4">Single-pass type II membrane protein</topology>
    </subcellularLocation>
    <subcellularLocation>
        <location evidence="5">Mitochondrion membrane</location>
        <topology evidence="5">Single-pass type II membrane protein</topology>
    </subcellularLocation>
</comment>
<sequence>MVTDDVLNVISLTVLTSITVVIFGIYFFCPRFIIETWMKFFVWWSGMSRKFAHIDGITLCYGEKGRQCDSKPTIIFLHGFSADHYMWAPIALRMPASYHMIALDQPGHGGSDDPLESEAIGYHSQVKKLYQFLQHKNLDIKNKLHIVGLSMGGTIGGLFAAEYPHLVHKLTICCPSMQTPSASQFAENLRLAVDEKGPDVGILECGLLPQNPSELKNMLKLSHYYYTSLPQQILQGAADMRKQRNVFFLKLFRKIAETPSTLVDNIHRINTPVQLIWGKEDSIIDISGLDVLKDKLVNCKSVDVIPCCGHAIPLDQPKIFTELILGFHKFHLE</sequence>
<dbReference type="InterPro" id="IPR000073">
    <property type="entry name" value="AB_hydrolase_1"/>
</dbReference>
<dbReference type="AlphaFoldDB" id="A0AAN8JIZ1"/>
<dbReference type="InterPro" id="IPR050266">
    <property type="entry name" value="AB_hydrolase_sf"/>
</dbReference>
<dbReference type="PANTHER" id="PTHR43798">
    <property type="entry name" value="MONOACYLGLYCEROL LIPASE"/>
    <property type="match status" value="1"/>
</dbReference>
<reference evidence="10 11" key="1">
    <citation type="submission" date="2024-01" db="EMBL/GenBank/DDBJ databases">
        <title>The genome of the rayed Mediterranean limpet Patella caerulea (Linnaeus, 1758).</title>
        <authorList>
            <person name="Anh-Thu Weber A."/>
            <person name="Halstead-Nussloch G."/>
        </authorList>
    </citation>
    <scope>NUCLEOTIDE SEQUENCE [LARGE SCALE GENOMIC DNA]</scope>
    <source>
        <strain evidence="10">AATW-2023a</strain>
        <tissue evidence="10">Whole specimen</tissue>
    </source>
</reference>
<evidence type="ECO:0000256" key="5">
    <source>
        <dbReference type="ARBA" id="ARBA00046308"/>
    </source>
</evidence>
<evidence type="ECO:0000313" key="10">
    <source>
        <dbReference type="EMBL" id="KAK6176586.1"/>
    </source>
</evidence>
<dbReference type="InterPro" id="IPR029058">
    <property type="entry name" value="AB_hydrolase_fold"/>
</dbReference>
<organism evidence="10 11">
    <name type="scientific">Patella caerulea</name>
    <name type="common">Rayed Mediterranean limpet</name>
    <dbReference type="NCBI Taxonomy" id="87958"/>
    <lineage>
        <taxon>Eukaryota</taxon>
        <taxon>Metazoa</taxon>
        <taxon>Spiralia</taxon>
        <taxon>Lophotrochozoa</taxon>
        <taxon>Mollusca</taxon>
        <taxon>Gastropoda</taxon>
        <taxon>Patellogastropoda</taxon>
        <taxon>Patelloidea</taxon>
        <taxon>Patellidae</taxon>
        <taxon>Patella</taxon>
    </lineage>
</organism>